<evidence type="ECO:0000256" key="2">
    <source>
        <dbReference type="ARBA" id="ARBA00022801"/>
    </source>
</evidence>
<evidence type="ECO:0000259" key="4">
    <source>
        <dbReference type="Pfam" id="PF00135"/>
    </source>
</evidence>
<dbReference type="AlphaFoldDB" id="A0A5N8X8Z5"/>
<keyword evidence="6" id="KW-1185">Reference proteome</keyword>
<dbReference type="RefSeq" id="WP_152769134.1">
    <property type="nucleotide sequence ID" value="NZ_VJZC01000001.1"/>
</dbReference>
<organism evidence="5 6">
    <name type="scientific">Streptomyces spongiae</name>
    <dbReference type="NCBI Taxonomy" id="565072"/>
    <lineage>
        <taxon>Bacteria</taxon>
        <taxon>Bacillati</taxon>
        <taxon>Actinomycetota</taxon>
        <taxon>Actinomycetes</taxon>
        <taxon>Kitasatosporales</taxon>
        <taxon>Streptomycetaceae</taxon>
        <taxon>Streptomyces</taxon>
    </lineage>
</organism>
<feature type="chain" id="PRO_5024502306" description="Carboxylic ester hydrolase" evidence="3">
    <location>
        <begin position="22"/>
        <end position="530"/>
    </location>
</feature>
<gene>
    <name evidence="5" type="ORF">FNH08_00110</name>
</gene>
<dbReference type="Gene3D" id="3.40.50.1820">
    <property type="entry name" value="alpha/beta hydrolase"/>
    <property type="match status" value="1"/>
</dbReference>
<protein>
    <recommendedName>
        <fullName evidence="3">Carboxylic ester hydrolase</fullName>
        <ecNumber evidence="3">3.1.1.-</ecNumber>
    </recommendedName>
</protein>
<feature type="domain" description="Carboxylesterase type B" evidence="4">
    <location>
        <begin position="29"/>
        <end position="524"/>
    </location>
</feature>
<accession>A0A5N8X8Z5</accession>
<dbReference type="PROSITE" id="PS00122">
    <property type="entry name" value="CARBOXYLESTERASE_B_1"/>
    <property type="match status" value="1"/>
</dbReference>
<dbReference type="InterPro" id="IPR019819">
    <property type="entry name" value="Carboxylesterase_B_CS"/>
</dbReference>
<proteinExistence type="inferred from homology"/>
<evidence type="ECO:0000313" key="6">
    <source>
        <dbReference type="Proteomes" id="UP000400924"/>
    </source>
</evidence>
<dbReference type="SUPFAM" id="SSF53474">
    <property type="entry name" value="alpha/beta-Hydrolases"/>
    <property type="match status" value="1"/>
</dbReference>
<dbReference type="Proteomes" id="UP000400924">
    <property type="component" value="Unassembled WGS sequence"/>
</dbReference>
<evidence type="ECO:0000256" key="1">
    <source>
        <dbReference type="ARBA" id="ARBA00005964"/>
    </source>
</evidence>
<comment type="caution">
    <text evidence="5">The sequence shown here is derived from an EMBL/GenBank/DDBJ whole genome shotgun (WGS) entry which is preliminary data.</text>
</comment>
<dbReference type="InterPro" id="IPR002018">
    <property type="entry name" value="CarbesteraseB"/>
</dbReference>
<name>A0A5N8X8Z5_9ACTN</name>
<comment type="similarity">
    <text evidence="1 3">Belongs to the type-B carboxylesterase/lipase family.</text>
</comment>
<dbReference type="InterPro" id="IPR019826">
    <property type="entry name" value="Carboxylesterase_B_AS"/>
</dbReference>
<evidence type="ECO:0000256" key="3">
    <source>
        <dbReference type="RuleBase" id="RU361235"/>
    </source>
</evidence>
<feature type="signal peptide" evidence="3">
    <location>
        <begin position="1"/>
        <end position="21"/>
    </location>
</feature>
<dbReference type="PROSITE" id="PS00941">
    <property type="entry name" value="CARBOXYLESTERASE_B_2"/>
    <property type="match status" value="1"/>
</dbReference>
<evidence type="ECO:0000313" key="5">
    <source>
        <dbReference type="EMBL" id="MPY55646.1"/>
    </source>
</evidence>
<keyword evidence="2 3" id="KW-0378">Hydrolase</keyword>
<dbReference type="GO" id="GO:0016787">
    <property type="term" value="F:hydrolase activity"/>
    <property type="evidence" value="ECO:0007669"/>
    <property type="project" value="UniProtKB-KW"/>
</dbReference>
<dbReference type="Pfam" id="PF00135">
    <property type="entry name" value="COesterase"/>
    <property type="match status" value="1"/>
</dbReference>
<dbReference type="EC" id="3.1.1.-" evidence="3"/>
<dbReference type="EMBL" id="VJZC01000001">
    <property type="protein sequence ID" value="MPY55646.1"/>
    <property type="molecule type" value="Genomic_DNA"/>
</dbReference>
<sequence>MGLVACLVALVAFVTPSMVSALPRHSAPTLVKTHDGWVRGVAVAEADKFLGIPYAAPPTGERRWRPPAAPASWQGVRKATTDAPACAQPAGGLLPGESSAAEDCLYLSVYRPAHVAGKRLPVLFWIHGGGYGSGAGRLYDGSALAAKNDAIVVSINYRVNAFGFLALESLDDEQGNSGNYGFLDQLAALRWVNKNIAAFGGDPRRVTIDGQSAGAFSVCNMLAAPAAKGLFSAAIMQSGGTCPTASKASYEAGMKAIVKEAGCPDSDAKAQLACMRHKSVAELIEAMEKAPLTESWSPVVGGNALPTEPLEAVKSGRWNKVPVLMGTTRDEARAMLHFIGQSFPQTEEAYQEVIRSFFGDQADKILEEYPAADYTDPAYATAAVLTDSGTPGGLGGCGQLAAADVFAAHTDTYFYELYDPNAPPLTDPPAPKGFQMGSAHSADLAYVFQDGFAQQAAPFTQSQRALSDKIMRYWANFARQGSPNRHGEAVWPKYRGGGNGIVQLSPGNVSVMPDYEAEHHCSFWRSLEGA</sequence>
<dbReference type="OrthoDB" id="3199405at2"/>
<keyword evidence="3" id="KW-0732">Signal</keyword>
<dbReference type="PANTHER" id="PTHR11559">
    <property type="entry name" value="CARBOXYLESTERASE"/>
    <property type="match status" value="1"/>
</dbReference>
<dbReference type="InterPro" id="IPR029058">
    <property type="entry name" value="AB_hydrolase_fold"/>
</dbReference>
<reference evidence="5 6" key="1">
    <citation type="submission" date="2019-07" db="EMBL/GenBank/DDBJ databases">
        <title>New species of Amycolatopsis and Streptomyces.</title>
        <authorList>
            <person name="Duangmal K."/>
            <person name="Teo W.F.A."/>
            <person name="Lipun K."/>
        </authorList>
    </citation>
    <scope>NUCLEOTIDE SEQUENCE [LARGE SCALE GENOMIC DNA]</scope>
    <source>
        <strain evidence="5 6">NBRC 106415</strain>
    </source>
</reference>
<dbReference type="InterPro" id="IPR050309">
    <property type="entry name" value="Type-B_Carboxylest/Lipase"/>
</dbReference>